<keyword evidence="2" id="KW-1185">Reference proteome</keyword>
<evidence type="ECO:0000313" key="2">
    <source>
        <dbReference type="Proteomes" id="UP000257030"/>
    </source>
</evidence>
<sequence length="67" mass="7945">MIQRLNYVLSRDIDSPYGKNSVFFETFVVPPEDFDKIPETKETDRIKYTFILCKSGVEVFDRYEKEG</sequence>
<dbReference type="AlphaFoldDB" id="A0A3D9DQ27"/>
<accession>A0A3D9DQ27</accession>
<dbReference type="EMBL" id="QNUH01000001">
    <property type="protein sequence ID" value="REC80140.1"/>
    <property type="molecule type" value="Genomic_DNA"/>
</dbReference>
<gene>
    <name evidence="1" type="ORF">DRF60_00005</name>
</gene>
<name>A0A3D9DQ27_9FLAO</name>
<evidence type="ECO:0000313" key="1">
    <source>
        <dbReference type="EMBL" id="REC80140.1"/>
    </source>
</evidence>
<dbReference type="RefSeq" id="WP_238639936.1">
    <property type="nucleotide sequence ID" value="NZ_QNUH01000001.1"/>
</dbReference>
<comment type="caution">
    <text evidence="1">The sequence shown here is derived from an EMBL/GenBank/DDBJ whole genome shotgun (WGS) entry which is preliminary data.</text>
</comment>
<feature type="non-terminal residue" evidence="1">
    <location>
        <position position="67"/>
    </location>
</feature>
<organism evidence="1 2">
    <name type="scientific">Chryseobacterium elymi</name>
    <dbReference type="NCBI Taxonomy" id="395936"/>
    <lineage>
        <taxon>Bacteria</taxon>
        <taxon>Pseudomonadati</taxon>
        <taxon>Bacteroidota</taxon>
        <taxon>Flavobacteriia</taxon>
        <taxon>Flavobacteriales</taxon>
        <taxon>Weeksellaceae</taxon>
        <taxon>Chryseobacterium group</taxon>
        <taxon>Chryseobacterium</taxon>
    </lineage>
</organism>
<dbReference type="Proteomes" id="UP000257030">
    <property type="component" value="Unassembled WGS sequence"/>
</dbReference>
<reference evidence="1 2" key="1">
    <citation type="journal article" date="2010" name="Syst. Appl. Microbiol.">
        <title>Four new species of Chryseobacterium from the rhizosphere of coastal sand dune plants, Chryseobacterium elymi sp. nov., Chryseobacterium hagamense sp. nov., Chryseobacterium lathyri sp. nov. and Chryseobacterium rhizosphaerae sp. nov.</title>
        <authorList>
            <person name="Cho S.H."/>
            <person name="Lee K.S."/>
            <person name="Shin D.S."/>
            <person name="Han J.H."/>
            <person name="Park K.S."/>
            <person name="Lee C.H."/>
            <person name="Park K.H."/>
            <person name="Kim S.B."/>
        </authorList>
    </citation>
    <scope>NUCLEOTIDE SEQUENCE [LARGE SCALE GENOMIC DNA]</scope>
    <source>
        <strain evidence="1 2">KCTC 22547</strain>
    </source>
</reference>
<protein>
    <submittedName>
        <fullName evidence="1">Uncharacterized protein</fullName>
    </submittedName>
</protein>
<proteinExistence type="predicted"/>